<feature type="transmembrane region" description="Helical" evidence="2">
    <location>
        <begin position="663"/>
        <end position="684"/>
    </location>
</feature>
<dbReference type="OrthoDB" id="6142292at2759"/>
<dbReference type="Proteomes" id="UP001165121">
    <property type="component" value="Unassembled WGS sequence"/>
</dbReference>
<feature type="transmembrane region" description="Helical" evidence="2">
    <location>
        <begin position="631"/>
        <end position="651"/>
    </location>
</feature>
<dbReference type="EMBL" id="BSXT01000063">
    <property type="protein sequence ID" value="GMF16466.1"/>
    <property type="molecule type" value="Genomic_DNA"/>
</dbReference>
<evidence type="ECO:0000313" key="5">
    <source>
        <dbReference type="Proteomes" id="UP001165121"/>
    </source>
</evidence>
<keyword evidence="1" id="KW-0863">Zinc-finger</keyword>
<evidence type="ECO:0000313" key="4">
    <source>
        <dbReference type="EMBL" id="GMF16466.1"/>
    </source>
</evidence>
<gene>
    <name evidence="4" type="ORF">Pfra01_000082600</name>
</gene>
<dbReference type="Pfam" id="PF04434">
    <property type="entry name" value="SWIM"/>
    <property type="match status" value="1"/>
</dbReference>
<keyword evidence="1" id="KW-0862">Zinc</keyword>
<dbReference type="GO" id="GO:0008270">
    <property type="term" value="F:zinc ion binding"/>
    <property type="evidence" value="ECO:0007669"/>
    <property type="project" value="UniProtKB-KW"/>
</dbReference>
<evidence type="ECO:0000256" key="2">
    <source>
        <dbReference type="SAM" id="Phobius"/>
    </source>
</evidence>
<reference evidence="4" key="1">
    <citation type="submission" date="2023-04" db="EMBL/GenBank/DDBJ databases">
        <title>Phytophthora fragariaefolia NBRC 109709.</title>
        <authorList>
            <person name="Ichikawa N."/>
            <person name="Sato H."/>
            <person name="Tonouchi N."/>
        </authorList>
    </citation>
    <scope>NUCLEOTIDE SEQUENCE</scope>
    <source>
        <strain evidence="4">NBRC 109709</strain>
    </source>
</reference>
<feature type="transmembrane region" description="Helical" evidence="2">
    <location>
        <begin position="704"/>
        <end position="728"/>
    </location>
</feature>
<keyword evidence="2" id="KW-1133">Transmembrane helix</keyword>
<comment type="caution">
    <text evidence="4">The sequence shown here is derived from an EMBL/GenBank/DDBJ whole genome shotgun (WGS) entry which is preliminary data.</text>
</comment>
<keyword evidence="1" id="KW-0479">Metal-binding</keyword>
<dbReference type="InterPro" id="IPR007527">
    <property type="entry name" value="Znf_SWIM"/>
</dbReference>
<keyword evidence="5" id="KW-1185">Reference proteome</keyword>
<evidence type="ECO:0000259" key="3">
    <source>
        <dbReference type="PROSITE" id="PS50966"/>
    </source>
</evidence>
<protein>
    <submittedName>
        <fullName evidence="4">Unnamed protein product</fullName>
    </submittedName>
</protein>
<proteinExistence type="predicted"/>
<feature type="domain" description="SWIM-type" evidence="3">
    <location>
        <begin position="471"/>
        <end position="502"/>
    </location>
</feature>
<dbReference type="PROSITE" id="PS50966">
    <property type="entry name" value="ZF_SWIM"/>
    <property type="match status" value="1"/>
</dbReference>
<name>A0A9W6TNY3_9STRA</name>
<keyword evidence="2" id="KW-0812">Transmembrane</keyword>
<dbReference type="AlphaFoldDB" id="A0A9W6TNY3"/>
<evidence type="ECO:0000256" key="1">
    <source>
        <dbReference type="PROSITE-ProRule" id="PRU00325"/>
    </source>
</evidence>
<organism evidence="4 5">
    <name type="scientific">Phytophthora fragariaefolia</name>
    <dbReference type="NCBI Taxonomy" id="1490495"/>
    <lineage>
        <taxon>Eukaryota</taxon>
        <taxon>Sar</taxon>
        <taxon>Stramenopiles</taxon>
        <taxon>Oomycota</taxon>
        <taxon>Peronosporomycetes</taxon>
        <taxon>Peronosporales</taxon>
        <taxon>Peronosporaceae</taxon>
        <taxon>Phytophthora</taxon>
    </lineage>
</organism>
<accession>A0A9W6TNY3</accession>
<keyword evidence="2" id="KW-0472">Membrane</keyword>
<sequence>MSSDSDSTDEGEARPQPNWCNIWRSTASGALDMFRSTISMHGIHKSDTTNCRALLTWIFQSSEKNNTVCRCRYQFKICLSSGTTEAFQYDRHIVDTSGSVSPSDKKLTPAMKEFIIQQLSSGVKTTAARLFAVICSMVQACDMEGPLPKDQLVTDFVKNWRRKNPKDQMAPMVEICDGHLYEQQNLSTLSDSAMLILCDSQPDSRPGSDHMVSHLGDRSAAFPFHVGMTCLRQILLCKDATIVRLFCMLIVPTAWLSMAILCLRFGTVIRAVNFCPWRTFELLRKENKILAGVSDIKRICMEVCGVRFEPEFFHVMQNVWKHATQLRLSYADTRKIFADLYDMHYTPREKYETVKAQILAKCRGYEVGSAMRKLTDHVIKQWVETQRFAKWQALYTPRGYAATNNPLERYHRRLKLECSDGKHTPDELIKSLDRARLAFLDRNVEFCNFSSASERLMLLRKQIKGMPEGGWIVDTRSKACTCLYFEKHGACCHLVAAFIQAGVHMPGVGNNHWQFVHPRYRSMREVEYSDQGQNNGSEDEDFSYEANLHEIERYDGETVSGRIAENELAIQSSIEESICNDSLDLQSPNPTLAYQGDRGSPVCFVVVMDSTDGGNEGDMMSESETVRAIKYAAMVVLLVNTAASALLPLWVSSHGTRRAQNVLSRKLSLATTSVFLGSGLLHLLPGAAKLYDEVLAGVEAPSRWMVTFPSVYLHCALGCSAVWSVDLLNMGNSGKLMAAASAARTDCQRALRHRWGEESYGDANLE</sequence>